<sequence>MTYFSDSFKEAITLLTTFDQEVYGIILLSLFVSFSSTVIATVMGIPLGLTLGLRSFRGKGIVTRILYTMMSLPPVVVGLAVAIILSRRGALGSFRLLYTPTAMIIAQTVLVTPIVTGIVFNAAKAHGEGIQRVCRTLGGNAVDVIWLLIAELRVNLLIAVVTGFGRAVSEVGAVMIVGGNIKYHTRVMTTYIAMNNGMGNYAKALAMGLVLLGISFLVNTLLYQFGMEVRDEH</sequence>
<feature type="transmembrane region" description="Helical" evidence="5">
    <location>
        <begin position="22"/>
        <end position="53"/>
    </location>
</feature>
<evidence type="ECO:0000259" key="6">
    <source>
        <dbReference type="PROSITE" id="PS50928"/>
    </source>
</evidence>
<dbReference type="CDD" id="cd06261">
    <property type="entry name" value="TM_PBP2"/>
    <property type="match status" value="1"/>
</dbReference>
<dbReference type="InterPro" id="IPR049783">
    <property type="entry name" value="ABC_perm_TupB-like"/>
</dbReference>
<feature type="transmembrane region" description="Helical" evidence="5">
    <location>
        <begin position="144"/>
        <end position="165"/>
    </location>
</feature>
<evidence type="ECO:0000256" key="1">
    <source>
        <dbReference type="ARBA" id="ARBA00004141"/>
    </source>
</evidence>
<gene>
    <name evidence="7" type="ORF">KHM83_04310</name>
</gene>
<keyword evidence="8" id="KW-1185">Reference proteome</keyword>
<comment type="subcellular location">
    <subcellularLocation>
        <location evidence="1">Membrane</location>
        <topology evidence="1">Multi-pass membrane protein</topology>
    </subcellularLocation>
</comment>
<dbReference type="PANTHER" id="PTHR43632:SF1">
    <property type="entry name" value="PERMEASE COMPONENT OF TUNGSTATE ABC TRANSPORTER"/>
    <property type="match status" value="1"/>
</dbReference>
<dbReference type="PROSITE" id="PS50928">
    <property type="entry name" value="ABC_TM1"/>
    <property type="match status" value="1"/>
</dbReference>
<reference evidence="7 8" key="1">
    <citation type="submission" date="2021-05" db="EMBL/GenBank/DDBJ databases">
        <title>Fusibacter ferrireducens sp. nov., an anaerobic, sulfur- and Fe-reducing bacterium isolated from the mangrove sediment.</title>
        <authorList>
            <person name="Qiu D."/>
        </authorList>
    </citation>
    <scope>NUCLEOTIDE SEQUENCE [LARGE SCALE GENOMIC DNA]</scope>
    <source>
        <strain evidence="7 8">DSM 12116</strain>
    </source>
</reference>
<keyword evidence="2 5" id="KW-0812">Transmembrane</keyword>
<dbReference type="Gene3D" id="1.10.3720.10">
    <property type="entry name" value="MetI-like"/>
    <property type="match status" value="1"/>
</dbReference>
<organism evidence="7 8">
    <name type="scientific">Fusibacter paucivorans</name>
    <dbReference type="NCBI Taxonomy" id="76009"/>
    <lineage>
        <taxon>Bacteria</taxon>
        <taxon>Bacillati</taxon>
        <taxon>Bacillota</taxon>
        <taxon>Clostridia</taxon>
        <taxon>Eubacteriales</taxon>
        <taxon>Eubacteriales Family XII. Incertae Sedis</taxon>
        <taxon>Fusibacter</taxon>
    </lineage>
</organism>
<feature type="transmembrane region" description="Helical" evidence="5">
    <location>
        <begin position="65"/>
        <end position="85"/>
    </location>
</feature>
<dbReference type="RefSeq" id="WP_213235685.1">
    <property type="nucleotide sequence ID" value="NZ_JAHBCL010000006.1"/>
</dbReference>
<dbReference type="InterPro" id="IPR035906">
    <property type="entry name" value="MetI-like_sf"/>
</dbReference>
<feature type="transmembrane region" description="Helical" evidence="5">
    <location>
        <begin position="97"/>
        <end position="123"/>
    </location>
</feature>
<evidence type="ECO:0000256" key="2">
    <source>
        <dbReference type="ARBA" id="ARBA00022692"/>
    </source>
</evidence>
<feature type="domain" description="ABC transmembrane type-1" evidence="6">
    <location>
        <begin position="26"/>
        <end position="222"/>
    </location>
</feature>
<name>A0ABS5PL61_9FIRM</name>
<evidence type="ECO:0000256" key="4">
    <source>
        <dbReference type="ARBA" id="ARBA00023136"/>
    </source>
</evidence>
<keyword evidence="4 5" id="KW-0472">Membrane</keyword>
<accession>A0ABS5PL61</accession>
<dbReference type="InterPro" id="IPR000515">
    <property type="entry name" value="MetI-like"/>
</dbReference>
<evidence type="ECO:0000313" key="8">
    <source>
        <dbReference type="Proteomes" id="UP000746471"/>
    </source>
</evidence>
<dbReference type="SUPFAM" id="SSF161098">
    <property type="entry name" value="MetI-like"/>
    <property type="match status" value="1"/>
</dbReference>
<dbReference type="Proteomes" id="UP000746471">
    <property type="component" value="Unassembled WGS sequence"/>
</dbReference>
<evidence type="ECO:0000313" key="7">
    <source>
        <dbReference type="EMBL" id="MBS7525899.1"/>
    </source>
</evidence>
<proteinExistence type="predicted"/>
<comment type="caution">
    <text evidence="7">The sequence shown here is derived from an EMBL/GenBank/DDBJ whole genome shotgun (WGS) entry which is preliminary data.</text>
</comment>
<keyword evidence="3 5" id="KW-1133">Transmembrane helix</keyword>
<protein>
    <submittedName>
        <fullName evidence="7">ABC transporter permease</fullName>
    </submittedName>
</protein>
<evidence type="ECO:0000256" key="3">
    <source>
        <dbReference type="ARBA" id="ARBA00022989"/>
    </source>
</evidence>
<dbReference type="EMBL" id="JAHBCL010000006">
    <property type="protein sequence ID" value="MBS7525899.1"/>
    <property type="molecule type" value="Genomic_DNA"/>
</dbReference>
<dbReference type="PANTHER" id="PTHR43632">
    <property type="entry name" value="PERMEASE COMPONENT OF TUNGSTATE ABC TRANSPORTER"/>
    <property type="match status" value="1"/>
</dbReference>
<dbReference type="NCBIfam" id="NF038017">
    <property type="entry name" value="ABC_perm1"/>
    <property type="match status" value="1"/>
</dbReference>
<feature type="transmembrane region" description="Helical" evidence="5">
    <location>
        <begin position="204"/>
        <end position="223"/>
    </location>
</feature>
<evidence type="ECO:0000256" key="5">
    <source>
        <dbReference type="SAM" id="Phobius"/>
    </source>
</evidence>